<evidence type="ECO:0000313" key="2">
    <source>
        <dbReference type="EMBL" id="PPK65330.1"/>
    </source>
</evidence>
<keyword evidence="1" id="KW-0812">Transmembrane</keyword>
<dbReference type="AlphaFoldDB" id="A0A2S6GJF8"/>
<protein>
    <submittedName>
        <fullName evidence="2">Uncharacterized protein</fullName>
    </submittedName>
</protein>
<accession>A0A2S6GJF8</accession>
<name>A0A2S6GJF8_9GAMM</name>
<dbReference type="PROSITE" id="PS51257">
    <property type="entry name" value="PROKAR_LIPOPROTEIN"/>
    <property type="match status" value="1"/>
</dbReference>
<keyword evidence="1" id="KW-0472">Membrane</keyword>
<evidence type="ECO:0000313" key="3">
    <source>
        <dbReference type="Proteomes" id="UP000238071"/>
    </source>
</evidence>
<keyword evidence="1" id="KW-1133">Transmembrane helix</keyword>
<sequence length="56" mass="6358">MAIKPFAASLSNMHALTSRAIAQVAQVILMACMLFSASTQLYYLLYCKHFEMRRSQ</sequence>
<proteinExistence type="predicted"/>
<comment type="caution">
    <text evidence="2">The sequence shown here is derived from an EMBL/GenBank/DDBJ whole genome shotgun (WGS) entry which is preliminary data.</text>
</comment>
<evidence type="ECO:0000256" key="1">
    <source>
        <dbReference type="SAM" id="Phobius"/>
    </source>
</evidence>
<dbReference type="Proteomes" id="UP000238071">
    <property type="component" value="Unassembled WGS sequence"/>
</dbReference>
<gene>
    <name evidence="2" type="ORF">B0F88_12118</name>
</gene>
<reference evidence="2 3" key="1">
    <citation type="submission" date="2018-02" db="EMBL/GenBank/DDBJ databases">
        <title>Subsurface microbial communities from deep shales in Ohio and West Virginia, USA.</title>
        <authorList>
            <person name="Wrighton K."/>
        </authorList>
    </citation>
    <scope>NUCLEOTIDE SEQUENCE [LARGE SCALE GENOMIC DNA]</scope>
    <source>
        <strain evidence="2 3">OWC-G53F</strain>
    </source>
</reference>
<organism evidence="2 3">
    <name type="scientific">Methylobacter tundripaludum</name>
    <dbReference type="NCBI Taxonomy" id="173365"/>
    <lineage>
        <taxon>Bacteria</taxon>
        <taxon>Pseudomonadati</taxon>
        <taxon>Pseudomonadota</taxon>
        <taxon>Gammaproteobacteria</taxon>
        <taxon>Methylococcales</taxon>
        <taxon>Methylococcaceae</taxon>
        <taxon>Methylobacter</taxon>
    </lineage>
</organism>
<feature type="transmembrane region" description="Helical" evidence="1">
    <location>
        <begin position="20"/>
        <end position="45"/>
    </location>
</feature>
<dbReference type="EMBL" id="PTIY01000021">
    <property type="protein sequence ID" value="PPK65330.1"/>
    <property type="molecule type" value="Genomic_DNA"/>
</dbReference>
<keyword evidence="3" id="KW-1185">Reference proteome</keyword>